<evidence type="ECO:0000313" key="4">
    <source>
        <dbReference type="Proteomes" id="UP000770717"/>
    </source>
</evidence>
<proteinExistence type="predicted"/>
<comment type="caution">
    <text evidence="3">The sequence shown here is derived from an EMBL/GenBank/DDBJ whole genome shotgun (WGS) entry which is preliminary data.</text>
</comment>
<keyword evidence="4" id="KW-1185">Reference proteome</keyword>
<keyword evidence="2" id="KW-0732">Signal</keyword>
<keyword evidence="1" id="KW-1133">Transmembrane helix</keyword>
<evidence type="ECO:0000313" key="3">
    <source>
        <dbReference type="EMBL" id="KAG9470401.1"/>
    </source>
</evidence>
<protein>
    <submittedName>
        <fullName evidence="3">Uncharacterized protein</fullName>
    </submittedName>
</protein>
<feature type="signal peptide" evidence="2">
    <location>
        <begin position="1"/>
        <end position="22"/>
    </location>
</feature>
<dbReference type="Gene3D" id="2.60.40.10">
    <property type="entry name" value="Immunoglobulins"/>
    <property type="match status" value="1"/>
</dbReference>
<keyword evidence="1" id="KW-0812">Transmembrane</keyword>
<accession>A0A8J6EK14</accession>
<dbReference type="InterPro" id="IPR013783">
    <property type="entry name" value="Ig-like_fold"/>
</dbReference>
<dbReference type="OrthoDB" id="9898017at2759"/>
<keyword evidence="1" id="KW-0472">Membrane</keyword>
<feature type="chain" id="PRO_5035265818" evidence="2">
    <location>
        <begin position="23"/>
        <end position="132"/>
    </location>
</feature>
<sequence>MLTPRRQARTLLLCLLLRNVQSQFAVANEYTVDGTADQSATLPCKLTIPSNWKDDELHVMWFKNFTEKLWDWLRSHGLGKDNSAQWMGSVVTPFSWTIVLPSGWLLAIFLAVVLLWQRLCVSRRKTQILLSR</sequence>
<name>A0A8J6EK14_ELECQ</name>
<dbReference type="EMBL" id="WNTK01000292">
    <property type="protein sequence ID" value="KAG9470401.1"/>
    <property type="molecule type" value="Genomic_DNA"/>
</dbReference>
<dbReference type="Proteomes" id="UP000770717">
    <property type="component" value="Unassembled WGS sequence"/>
</dbReference>
<organism evidence="3 4">
    <name type="scientific">Eleutherodactylus coqui</name>
    <name type="common">Puerto Rican coqui</name>
    <dbReference type="NCBI Taxonomy" id="57060"/>
    <lineage>
        <taxon>Eukaryota</taxon>
        <taxon>Metazoa</taxon>
        <taxon>Chordata</taxon>
        <taxon>Craniata</taxon>
        <taxon>Vertebrata</taxon>
        <taxon>Euteleostomi</taxon>
        <taxon>Amphibia</taxon>
        <taxon>Batrachia</taxon>
        <taxon>Anura</taxon>
        <taxon>Neobatrachia</taxon>
        <taxon>Hyloidea</taxon>
        <taxon>Eleutherodactylidae</taxon>
        <taxon>Eleutherodactylinae</taxon>
        <taxon>Eleutherodactylus</taxon>
        <taxon>Eleutherodactylus</taxon>
    </lineage>
</organism>
<evidence type="ECO:0000256" key="1">
    <source>
        <dbReference type="SAM" id="Phobius"/>
    </source>
</evidence>
<reference evidence="3" key="1">
    <citation type="thesis" date="2020" institute="ProQuest LLC" country="789 East Eisenhower Parkway, Ann Arbor, MI, USA">
        <title>Comparative Genomics and Chromosome Evolution.</title>
        <authorList>
            <person name="Mudd A.B."/>
        </authorList>
    </citation>
    <scope>NUCLEOTIDE SEQUENCE</scope>
    <source>
        <strain evidence="3">HN-11 Male</strain>
        <tissue evidence="3">Kidney and liver</tissue>
    </source>
</reference>
<gene>
    <name evidence="3" type="ORF">GDO78_017906</name>
</gene>
<evidence type="ECO:0000256" key="2">
    <source>
        <dbReference type="SAM" id="SignalP"/>
    </source>
</evidence>
<dbReference type="AlphaFoldDB" id="A0A8J6EK14"/>
<feature type="transmembrane region" description="Helical" evidence="1">
    <location>
        <begin position="94"/>
        <end position="116"/>
    </location>
</feature>